<feature type="domain" description="Glycosyl transferase family 1" evidence="1">
    <location>
        <begin position="194"/>
        <end position="356"/>
    </location>
</feature>
<dbReference type="SUPFAM" id="SSF53756">
    <property type="entry name" value="UDP-Glycosyltransferase/glycogen phosphorylase"/>
    <property type="match status" value="1"/>
</dbReference>
<dbReference type="Pfam" id="PF13579">
    <property type="entry name" value="Glyco_trans_4_4"/>
    <property type="match status" value="1"/>
</dbReference>
<dbReference type="SMR" id="A0A267CQT9"/>
<evidence type="ECO:0000313" key="3">
    <source>
        <dbReference type="EMBL" id="VFB21796.1"/>
    </source>
</evidence>
<dbReference type="Pfam" id="PF00534">
    <property type="entry name" value="Glycos_transf_1"/>
    <property type="match status" value="1"/>
</dbReference>
<keyword evidence="3" id="KW-0808">Transferase</keyword>
<evidence type="ECO:0000259" key="1">
    <source>
        <dbReference type="Pfam" id="PF00534"/>
    </source>
</evidence>
<dbReference type="Proteomes" id="UP000330809">
    <property type="component" value="Unassembled WGS sequence"/>
</dbReference>
<dbReference type="AlphaFoldDB" id="A0A267CQT9"/>
<proteinExistence type="predicted"/>
<reference evidence="3 4" key="1">
    <citation type="submission" date="2019-02" db="EMBL/GenBank/DDBJ databases">
        <authorList>
            <consortium name="Pathogen Informatics"/>
        </authorList>
    </citation>
    <scope>NUCLEOTIDE SEQUENCE [LARGE SCALE GENOMIC DNA]</scope>
    <source>
        <strain evidence="3 4">3012STDY7103891</strain>
    </source>
</reference>
<dbReference type="CDD" id="cd03808">
    <property type="entry name" value="GT4_CapM-like"/>
    <property type="match status" value="1"/>
</dbReference>
<dbReference type="InterPro" id="IPR028098">
    <property type="entry name" value="Glyco_trans_4-like_N"/>
</dbReference>
<protein>
    <submittedName>
        <fullName evidence="3">Group 1 family glycosyltransferase</fullName>
        <ecNumber evidence="3">2.4.-.-</ecNumber>
        <ecNumber evidence="3">2.4.1.11</ecNumber>
    </submittedName>
</protein>
<sequence length="383" mass="42378">MKEATLLIVTTVPETLMTILAHQPKFLNHSFKVHLACSADGPVDRIAVREAVPVHPVAMKRGISPFADVISILSMCRLLRKLKPSVVQSYTPKAGLVTMIAAFLCRVPVRIHTFTGLIFPTQTGFKKTLLINVDRLICVCATTVVPEGLGVKKDLLAYRVTKKQMSVIGHGNIAGVDLDFFRPDNQFVITNSKALKESLGIMDDEFVFCFIGRLNRDKGLKELGQAFLRLPDHTHLIVVGGLDSEAPIDAETFALLKQHPRIHTLGFQEDIRDALAASDALVLSSYREGFPNVVLQACAMGIPAVVTDISGCNEIIESGMNGWLAQPRDVTSLTSAMMQAVETPHDRMTEMGTSARARIVERFDRTAHWERMQNFYLQELDID</sequence>
<dbReference type="EC" id="2.4.1.11" evidence="3"/>
<dbReference type="PANTHER" id="PTHR12526:SF630">
    <property type="entry name" value="GLYCOSYLTRANSFERASE"/>
    <property type="match status" value="1"/>
</dbReference>
<dbReference type="Gene3D" id="3.40.50.2000">
    <property type="entry name" value="Glycogen Phosphorylase B"/>
    <property type="match status" value="2"/>
</dbReference>
<dbReference type="InterPro" id="IPR001296">
    <property type="entry name" value="Glyco_trans_1"/>
</dbReference>
<evidence type="ECO:0000313" key="4">
    <source>
        <dbReference type="Proteomes" id="UP000330809"/>
    </source>
</evidence>
<gene>
    <name evidence="3" type="ORF">NCTC10754_04470</name>
</gene>
<organism evidence="3 4">
    <name type="scientific">Pseudomonas fragi</name>
    <dbReference type="NCBI Taxonomy" id="296"/>
    <lineage>
        <taxon>Bacteria</taxon>
        <taxon>Pseudomonadati</taxon>
        <taxon>Pseudomonadota</taxon>
        <taxon>Gammaproteobacteria</taxon>
        <taxon>Pseudomonadales</taxon>
        <taxon>Pseudomonadaceae</taxon>
        <taxon>Pseudomonas</taxon>
    </lineage>
</organism>
<keyword evidence="3" id="KW-0328">Glycosyltransferase</keyword>
<evidence type="ECO:0000259" key="2">
    <source>
        <dbReference type="Pfam" id="PF13579"/>
    </source>
</evidence>
<dbReference type="EMBL" id="CAACYJ010000040">
    <property type="protein sequence ID" value="VFB21796.1"/>
    <property type="molecule type" value="Genomic_DNA"/>
</dbReference>
<accession>A0A267CQT9</accession>
<dbReference type="EC" id="2.4.-.-" evidence="3"/>
<dbReference type="RefSeq" id="WP_095019018.1">
    <property type="nucleotide sequence ID" value="NZ_CAACYJ010000040.1"/>
</dbReference>
<feature type="domain" description="Glycosyltransferase subfamily 4-like N-terminal" evidence="2">
    <location>
        <begin position="32"/>
        <end position="169"/>
    </location>
</feature>
<dbReference type="GO" id="GO:0004373">
    <property type="term" value="F:alpha-1,4-glucan glucosyltransferase (UDP-glucose donor) activity"/>
    <property type="evidence" value="ECO:0007669"/>
    <property type="project" value="UniProtKB-EC"/>
</dbReference>
<name>A0A267CQT9_PSEFR</name>
<dbReference type="PANTHER" id="PTHR12526">
    <property type="entry name" value="GLYCOSYLTRANSFERASE"/>
    <property type="match status" value="1"/>
</dbReference>